<dbReference type="EMBL" id="JAECSB010000085">
    <property type="protein sequence ID" value="MBH5146304.1"/>
    <property type="molecule type" value="Genomic_DNA"/>
</dbReference>
<keyword evidence="1" id="KW-0540">Nuclease</keyword>
<gene>
    <name evidence="5" type="ORF">I3517_27245</name>
</gene>
<dbReference type="PANTHER" id="PTHR30231">
    <property type="entry name" value="DNA POLYMERASE III SUBUNIT EPSILON"/>
    <property type="match status" value="1"/>
</dbReference>
<sequence>MSSWIDMPLACFDIESTGPNPTKDRIVTACLARIDGKTVNSQNWLVDPEIEIPEGASNVHGVTTDRARAEGAPYADGYKQIRDELERVWAEGRIIAVYNGSFDFTIIDREGQRLGYPKLVCGPIVDPYVVDKAVDKYRKGKRTLSVTCEVYGIRLDNAHSADADALAAARLAWKLGNQYDGLASFTIDEMMEKQEAWYRDQQEGLARYFERTGKDFSDVNTEWPIRGAA</sequence>
<evidence type="ECO:0000256" key="3">
    <source>
        <dbReference type="ARBA" id="ARBA00022839"/>
    </source>
</evidence>
<organism evidence="5 6">
    <name type="scientific">Rhodococcus erythropolis</name>
    <name type="common">Arthrobacter picolinophilus</name>
    <dbReference type="NCBI Taxonomy" id="1833"/>
    <lineage>
        <taxon>Bacteria</taxon>
        <taxon>Bacillati</taxon>
        <taxon>Actinomycetota</taxon>
        <taxon>Actinomycetes</taxon>
        <taxon>Mycobacteriales</taxon>
        <taxon>Nocardiaceae</taxon>
        <taxon>Rhodococcus</taxon>
        <taxon>Rhodococcus erythropolis group</taxon>
    </lineage>
</organism>
<keyword evidence="3 5" id="KW-0269">Exonuclease</keyword>
<dbReference type="SUPFAM" id="SSF53098">
    <property type="entry name" value="Ribonuclease H-like"/>
    <property type="match status" value="1"/>
</dbReference>
<reference evidence="5 6" key="1">
    <citation type="submission" date="2020-12" db="EMBL/GenBank/DDBJ databases">
        <title>Draft genome sequence of furan degrading bacterial strain FUR100.</title>
        <authorList>
            <person name="Woiski C."/>
        </authorList>
    </citation>
    <scope>NUCLEOTIDE SEQUENCE [LARGE SCALE GENOMIC DNA]</scope>
    <source>
        <strain evidence="5 6">FUR100</strain>
    </source>
</reference>
<name>A0A8I1A216_RHOER</name>
<evidence type="ECO:0000313" key="5">
    <source>
        <dbReference type="EMBL" id="MBH5146304.1"/>
    </source>
</evidence>
<evidence type="ECO:0000259" key="4">
    <source>
        <dbReference type="SMART" id="SM00479"/>
    </source>
</evidence>
<evidence type="ECO:0000256" key="1">
    <source>
        <dbReference type="ARBA" id="ARBA00022722"/>
    </source>
</evidence>
<dbReference type="InterPro" id="IPR013520">
    <property type="entry name" value="Ribonucl_H"/>
</dbReference>
<evidence type="ECO:0000256" key="2">
    <source>
        <dbReference type="ARBA" id="ARBA00022801"/>
    </source>
</evidence>
<keyword evidence="2" id="KW-0378">Hydrolase</keyword>
<dbReference type="InterPro" id="IPR036397">
    <property type="entry name" value="RNaseH_sf"/>
</dbReference>
<dbReference type="Pfam" id="PF00929">
    <property type="entry name" value="RNase_T"/>
    <property type="match status" value="1"/>
</dbReference>
<dbReference type="GO" id="GO:0005829">
    <property type="term" value="C:cytosol"/>
    <property type="evidence" value="ECO:0007669"/>
    <property type="project" value="TreeGrafter"/>
</dbReference>
<dbReference type="PANTHER" id="PTHR30231:SF4">
    <property type="entry name" value="PROTEIN NEN2"/>
    <property type="match status" value="1"/>
</dbReference>
<evidence type="ECO:0000313" key="6">
    <source>
        <dbReference type="Proteomes" id="UP000627573"/>
    </source>
</evidence>
<dbReference type="GO" id="GO:0003676">
    <property type="term" value="F:nucleic acid binding"/>
    <property type="evidence" value="ECO:0007669"/>
    <property type="project" value="InterPro"/>
</dbReference>
<dbReference type="Gene3D" id="3.30.420.10">
    <property type="entry name" value="Ribonuclease H-like superfamily/Ribonuclease H"/>
    <property type="match status" value="1"/>
</dbReference>
<dbReference type="InterPro" id="IPR012337">
    <property type="entry name" value="RNaseH-like_sf"/>
</dbReference>
<protein>
    <submittedName>
        <fullName evidence="5">3'-5' exonuclease</fullName>
    </submittedName>
</protein>
<feature type="domain" description="Exonuclease" evidence="4">
    <location>
        <begin position="8"/>
        <end position="181"/>
    </location>
</feature>
<dbReference type="AlphaFoldDB" id="A0A8I1A216"/>
<keyword evidence="6" id="KW-1185">Reference proteome</keyword>
<dbReference type="SMART" id="SM00479">
    <property type="entry name" value="EXOIII"/>
    <property type="match status" value="1"/>
</dbReference>
<dbReference type="RefSeq" id="WP_197941906.1">
    <property type="nucleotide sequence ID" value="NZ_JAECSB010000085.1"/>
</dbReference>
<dbReference type="CDD" id="cd06127">
    <property type="entry name" value="DEDDh"/>
    <property type="match status" value="1"/>
</dbReference>
<dbReference type="NCBIfam" id="NF005927">
    <property type="entry name" value="PRK07942.1"/>
    <property type="match status" value="1"/>
</dbReference>
<dbReference type="GO" id="GO:0008408">
    <property type="term" value="F:3'-5' exonuclease activity"/>
    <property type="evidence" value="ECO:0007669"/>
    <property type="project" value="TreeGrafter"/>
</dbReference>
<accession>A0A8I1A216</accession>
<dbReference type="Proteomes" id="UP000627573">
    <property type="component" value="Unassembled WGS sequence"/>
</dbReference>
<comment type="caution">
    <text evidence="5">The sequence shown here is derived from an EMBL/GenBank/DDBJ whole genome shotgun (WGS) entry which is preliminary data.</text>
</comment>
<proteinExistence type="predicted"/>